<feature type="chain" id="PRO_5046123590" evidence="4">
    <location>
        <begin position="30"/>
        <end position="148"/>
    </location>
</feature>
<keyword evidence="6" id="KW-1185">Reference proteome</keyword>
<gene>
    <name evidence="5" type="ORF">ACFOSH_19665</name>
</gene>
<dbReference type="Pfam" id="PF03534">
    <property type="entry name" value="SpvB"/>
    <property type="match status" value="1"/>
</dbReference>
<organism evidence="5 6">
    <name type="scientific">Amycolatopsis speibonae</name>
    <dbReference type="NCBI Taxonomy" id="1450224"/>
    <lineage>
        <taxon>Bacteria</taxon>
        <taxon>Bacillati</taxon>
        <taxon>Actinomycetota</taxon>
        <taxon>Actinomycetes</taxon>
        <taxon>Pseudonocardiales</taxon>
        <taxon>Pseudonocardiaceae</taxon>
        <taxon>Amycolatopsis</taxon>
    </lineage>
</organism>
<dbReference type="EMBL" id="JBHRWK010000025">
    <property type="protein sequence ID" value="MFC3451656.1"/>
    <property type="molecule type" value="Genomic_DNA"/>
</dbReference>
<dbReference type="InterPro" id="IPR003284">
    <property type="entry name" value="Sal_SpvB"/>
</dbReference>
<evidence type="ECO:0000256" key="1">
    <source>
        <dbReference type="ARBA" id="ARBA00004613"/>
    </source>
</evidence>
<evidence type="ECO:0000313" key="5">
    <source>
        <dbReference type="EMBL" id="MFC3451656.1"/>
    </source>
</evidence>
<evidence type="ECO:0000256" key="2">
    <source>
        <dbReference type="ARBA" id="ARBA00022525"/>
    </source>
</evidence>
<reference evidence="6" key="1">
    <citation type="journal article" date="2019" name="Int. J. Syst. Evol. Microbiol.">
        <title>The Global Catalogue of Microorganisms (GCM) 10K type strain sequencing project: providing services to taxonomists for standard genome sequencing and annotation.</title>
        <authorList>
            <consortium name="The Broad Institute Genomics Platform"/>
            <consortium name="The Broad Institute Genome Sequencing Center for Infectious Disease"/>
            <person name="Wu L."/>
            <person name="Ma J."/>
        </authorList>
    </citation>
    <scope>NUCLEOTIDE SEQUENCE [LARGE SCALE GENOMIC DNA]</scope>
    <source>
        <strain evidence="6">CGMCC 4.7676</strain>
    </source>
</reference>
<accession>A0ABV7NZH7</accession>
<evidence type="ECO:0000313" key="6">
    <source>
        <dbReference type="Proteomes" id="UP001595645"/>
    </source>
</evidence>
<feature type="signal peptide" evidence="4">
    <location>
        <begin position="1"/>
        <end position="29"/>
    </location>
</feature>
<evidence type="ECO:0000256" key="3">
    <source>
        <dbReference type="ARBA" id="ARBA00023026"/>
    </source>
</evidence>
<proteinExistence type="predicted"/>
<comment type="subcellular location">
    <subcellularLocation>
        <location evidence="1">Secreted</location>
    </subcellularLocation>
</comment>
<comment type="caution">
    <text evidence="5">The sequence shown here is derived from an EMBL/GenBank/DDBJ whole genome shotgun (WGS) entry which is preliminary data.</text>
</comment>
<sequence length="148" mass="15051">MSAFAWARPVRHRRKAVVVVLLLALVAMAVPSAGPPASVREAGLASGADGAVTAPEHPEGTAFDPNRIKDIKAADPGAGVNLIGPPTANSMGDARMSYPLEVPKGRAGLEPKLAVSYSSGGGNGWLGVGWDVSMPSISVDTRWGGAAL</sequence>
<protein>
    <submittedName>
        <fullName evidence="5">SpvB/TcaC N-terminal domain-containing protein</fullName>
    </submittedName>
</protein>
<keyword evidence="3" id="KW-0843">Virulence</keyword>
<keyword evidence="2" id="KW-0964">Secreted</keyword>
<dbReference type="Proteomes" id="UP001595645">
    <property type="component" value="Unassembled WGS sequence"/>
</dbReference>
<dbReference type="RefSeq" id="WP_378240424.1">
    <property type="nucleotide sequence ID" value="NZ_JBHRWK010000025.1"/>
</dbReference>
<evidence type="ECO:0000256" key="4">
    <source>
        <dbReference type="SAM" id="SignalP"/>
    </source>
</evidence>
<name>A0ABV7NZH7_9PSEU</name>
<keyword evidence="4" id="KW-0732">Signal</keyword>